<dbReference type="AlphaFoldDB" id="A0A0J6SV39"/>
<dbReference type="RefSeq" id="WP_048463269.1">
    <property type="nucleotide sequence ID" value="NZ_LABX01000055.1"/>
</dbReference>
<proteinExistence type="predicted"/>
<sequence>MTGEFEKVPREYYTPETLAAMSDDDLQNARGGCLVAALPMLMRADRRLEPLRSIDREIASRRARFRASYPRSHRLRFTDWSDDWGILPALSPQVVEWLDDNAPGWALMRFGVPALGFEDPAHAVCFKMVWGGVQ</sequence>
<name>A0A0J6SV39_9HYPH</name>
<dbReference type="EMBL" id="LABX01000055">
    <property type="protein sequence ID" value="KMO37579.1"/>
    <property type="molecule type" value="Genomic_DNA"/>
</dbReference>
<dbReference type="OrthoDB" id="4267625at2"/>
<accession>A0A0J6SV39</accession>
<comment type="caution">
    <text evidence="1">The sequence shown here is derived from an EMBL/GenBank/DDBJ whole genome shotgun (WGS) entry which is preliminary data.</text>
</comment>
<dbReference type="PATRIC" id="fig|270351.6.peg.6266"/>
<evidence type="ECO:0000313" key="1">
    <source>
        <dbReference type="EMBL" id="KMO37579.1"/>
    </source>
</evidence>
<reference evidence="1 2" key="1">
    <citation type="submission" date="2015-03" db="EMBL/GenBank/DDBJ databases">
        <title>Genome sequencing of Methylobacterium aquaticum DSM16371 type strain.</title>
        <authorList>
            <person name="Chaudhry V."/>
            <person name="Patil P.B."/>
        </authorList>
    </citation>
    <scope>NUCLEOTIDE SEQUENCE [LARGE SCALE GENOMIC DNA]</scope>
    <source>
        <strain evidence="1 2">DSM 16371</strain>
    </source>
</reference>
<evidence type="ECO:0000313" key="2">
    <source>
        <dbReference type="Proteomes" id="UP000035929"/>
    </source>
</evidence>
<dbReference type="Proteomes" id="UP000035929">
    <property type="component" value="Unassembled WGS sequence"/>
</dbReference>
<organism evidence="1 2">
    <name type="scientific">Methylobacterium aquaticum</name>
    <dbReference type="NCBI Taxonomy" id="270351"/>
    <lineage>
        <taxon>Bacteria</taxon>
        <taxon>Pseudomonadati</taxon>
        <taxon>Pseudomonadota</taxon>
        <taxon>Alphaproteobacteria</taxon>
        <taxon>Hyphomicrobiales</taxon>
        <taxon>Methylobacteriaceae</taxon>
        <taxon>Methylobacterium</taxon>
    </lineage>
</organism>
<gene>
    <name evidence="1" type="ORF">VP06_07875</name>
</gene>
<protein>
    <submittedName>
        <fullName evidence="1">Uncharacterized protein</fullName>
    </submittedName>
</protein>